<feature type="compositionally biased region" description="Basic and acidic residues" evidence="1">
    <location>
        <begin position="85"/>
        <end position="102"/>
    </location>
</feature>
<protein>
    <submittedName>
        <fullName evidence="2">Uncharacterized protein</fullName>
    </submittedName>
</protein>
<evidence type="ECO:0000256" key="1">
    <source>
        <dbReference type="SAM" id="MobiDB-lite"/>
    </source>
</evidence>
<name>A0ABR5HDH6_9HYPH</name>
<sequence length="110" mass="12054">MVSVGPYRVQARTGPADPARFRARSGARASPPHQRRHDAGRTRPPPSGRRVVGGGLHHVDVSSRTRAAIASGSRACAREASTMRAHGERQEEFEHGDVEGQRRQRQQSRA</sequence>
<keyword evidence="3" id="KW-1185">Reference proteome</keyword>
<evidence type="ECO:0000313" key="3">
    <source>
        <dbReference type="Proteomes" id="UP000036471"/>
    </source>
</evidence>
<organism evidence="2 3">
    <name type="scientific">Methylobacterium indicum</name>
    <dbReference type="NCBI Taxonomy" id="1775910"/>
    <lineage>
        <taxon>Bacteria</taxon>
        <taxon>Pseudomonadati</taxon>
        <taxon>Pseudomonadota</taxon>
        <taxon>Alphaproteobacteria</taxon>
        <taxon>Hyphomicrobiales</taxon>
        <taxon>Methylobacteriaceae</taxon>
        <taxon>Methylobacterium</taxon>
    </lineage>
</organism>
<reference evidence="2 3" key="1">
    <citation type="submission" date="2014-11" db="EMBL/GenBank/DDBJ databases">
        <title>Comparative genomics of Methylobacterium species.</title>
        <authorList>
            <person name="Chaudhry V."/>
            <person name="Patil P.B."/>
        </authorList>
    </citation>
    <scope>NUCLEOTIDE SEQUENCE [LARGE SCALE GENOMIC DNA]</scope>
    <source>
        <strain evidence="2 3">SE3.6</strain>
    </source>
</reference>
<accession>A0ABR5HDH6</accession>
<feature type="region of interest" description="Disordered" evidence="1">
    <location>
        <begin position="1"/>
        <end position="110"/>
    </location>
</feature>
<gene>
    <name evidence="2" type="ORF">QR79_12470</name>
</gene>
<comment type="caution">
    <text evidence="2">The sequence shown here is derived from an EMBL/GenBank/DDBJ whole genome shotgun (WGS) entry which is preliminary data.</text>
</comment>
<proteinExistence type="predicted"/>
<dbReference type="EMBL" id="JTHG01000095">
    <property type="protein sequence ID" value="KMO24064.1"/>
    <property type="molecule type" value="Genomic_DNA"/>
</dbReference>
<evidence type="ECO:0000313" key="2">
    <source>
        <dbReference type="EMBL" id="KMO24064.1"/>
    </source>
</evidence>
<dbReference type="Proteomes" id="UP000036471">
    <property type="component" value="Unassembled WGS sequence"/>
</dbReference>